<dbReference type="Proteomes" id="UP000197446">
    <property type="component" value="Unassembled WGS sequence"/>
</dbReference>
<comment type="caution">
    <text evidence="1">The sequence shown here is derived from an EMBL/GenBank/DDBJ whole genome shotgun (WGS) entry which is preliminary data.</text>
</comment>
<dbReference type="RefSeq" id="WP_088486242.1">
    <property type="nucleotide sequence ID" value="NZ_JBCNLH010000007.1"/>
</dbReference>
<organism evidence="1 2">
    <name type="scientific">Roseateles puraquae</name>
    <dbReference type="NCBI Taxonomy" id="431059"/>
    <lineage>
        <taxon>Bacteria</taxon>
        <taxon>Pseudomonadati</taxon>
        <taxon>Pseudomonadota</taxon>
        <taxon>Betaproteobacteria</taxon>
        <taxon>Burkholderiales</taxon>
        <taxon>Sphaerotilaceae</taxon>
        <taxon>Roseateles</taxon>
    </lineage>
</organism>
<keyword evidence="2" id="KW-1185">Reference proteome</keyword>
<dbReference type="OrthoDB" id="8908364at2"/>
<evidence type="ECO:0000313" key="2">
    <source>
        <dbReference type="Proteomes" id="UP000197446"/>
    </source>
</evidence>
<dbReference type="EMBL" id="NISI01000020">
    <property type="protein sequence ID" value="OWQ98630.1"/>
    <property type="molecule type" value="Genomic_DNA"/>
</dbReference>
<accession>A0A254MZM8</accession>
<proteinExistence type="predicted"/>
<name>A0A254MZM8_9BURK</name>
<reference evidence="1 2" key="1">
    <citation type="journal article" date="2007" name="Int. J. Syst. Evol. Microbiol.">
        <title>Description of Pelomonas aquatica sp. nov. and Pelomonas puraquae sp. nov., isolated from industrial and haemodialysis water.</title>
        <authorList>
            <person name="Gomila M."/>
            <person name="Bowien B."/>
            <person name="Falsen E."/>
            <person name="Moore E.R."/>
            <person name="Lalucat J."/>
        </authorList>
    </citation>
    <scope>NUCLEOTIDE SEQUENCE [LARGE SCALE GENOMIC DNA]</scope>
    <source>
        <strain evidence="1 2">CCUG 52769</strain>
    </source>
</reference>
<evidence type="ECO:0000313" key="1">
    <source>
        <dbReference type="EMBL" id="OWQ98630.1"/>
    </source>
</evidence>
<protein>
    <submittedName>
        <fullName evidence="1">Uncharacterized protein</fullName>
    </submittedName>
</protein>
<dbReference type="AlphaFoldDB" id="A0A254MZM8"/>
<gene>
    <name evidence="1" type="ORF">CDO81_26330</name>
</gene>
<sequence length="94" mass="10606">MQATTTVAAHRALQFPGLFGRTARPADKLQPIQRNVAPTYANQVRDSILRCSRQMSGAQSHQQRVRFLSGVEVSEISMDDWAHVNENFRPVWLG</sequence>